<keyword evidence="3 4" id="KW-0239">DNA-directed DNA polymerase</keyword>
<dbReference type="HAMAP" id="MF_01113">
    <property type="entry name" value="DNApol_IV"/>
    <property type="match status" value="1"/>
</dbReference>
<evidence type="ECO:0000256" key="1">
    <source>
        <dbReference type="ARBA" id="ARBA00010945"/>
    </source>
</evidence>
<dbReference type="InterPro" id="IPR001126">
    <property type="entry name" value="UmuC"/>
</dbReference>
<dbReference type="Gene3D" id="3.30.1490.100">
    <property type="entry name" value="DNA polymerase, Y-family, little finger domain"/>
    <property type="match status" value="1"/>
</dbReference>
<dbReference type="InterPro" id="IPR036775">
    <property type="entry name" value="DNA_pol_Y-fam_lit_finger_sf"/>
</dbReference>
<keyword evidence="4 6" id="KW-0548">Nucleotidyltransferase</keyword>
<keyword evidence="4 6" id="KW-0808">Transferase</keyword>
<dbReference type="Proteomes" id="UP001597387">
    <property type="component" value="Unassembled WGS sequence"/>
</dbReference>
<dbReference type="SUPFAM" id="SSF100879">
    <property type="entry name" value="Lesion bypass DNA polymerase (Y-family), little finger domain"/>
    <property type="match status" value="1"/>
</dbReference>
<feature type="domain" description="UmuC" evidence="5">
    <location>
        <begin position="7"/>
        <end position="186"/>
    </location>
</feature>
<feature type="active site" evidence="4">
    <location>
        <position position="106"/>
    </location>
</feature>
<dbReference type="Pfam" id="PF00817">
    <property type="entry name" value="IMS"/>
    <property type="match status" value="1"/>
</dbReference>
<keyword evidence="4" id="KW-0235">DNA replication</keyword>
<keyword evidence="4" id="KW-0234">DNA repair</keyword>
<evidence type="ECO:0000313" key="7">
    <source>
        <dbReference type="Proteomes" id="UP001597387"/>
    </source>
</evidence>
<keyword evidence="4" id="KW-0963">Cytoplasm</keyword>
<keyword evidence="4" id="KW-0479">Metal-binding</keyword>
<keyword evidence="7" id="KW-1185">Reference proteome</keyword>
<keyword evidence="4" id="KW-0460">Magnesium</keyword>
<dbReference type="InterPro" id="IPR022880">
    <property type="entry name" value="DNApol_IV"/>
</dbReference>
<evidence type="ECO:0000313" key="6">
    <source>
        <dbReference type="EMBL" id="MFD2164378.1"/>
    </source>
</evidence>
<dbReference type="PANTHER" id="PTHR11076:SF33">
    <property type="entry name" value="DNA POLYMERASE KAPPA"/>
    <property type="match status" value="1"/>
</dbReference>
<dbReference type="GO" id="GO:0003887">
    <property type="term" value="F:DNA-directed DNA polymerase activity"/>
    <property type="evidence" value="ECO:0007669"/>
    <property type="project" value="UniProtKB-EC"/>
</dbReference>
<feature type="binding site" evidence="4">
    <location>
        <position position="105"/>
    </location>
    <ligand>
        <name>Mg(2+)</name>
        <dbReference type="ChEBI" id="CHEBI:18420"/>
    </ligand>
</feature>
<dbReference type="SUPFAM" id="SSF56672">
    <property type="entry name" value="DNA/RNA polymerases"/>
    <property type="match status" value="1"/>
</dbReference>
<dbReference type="NCBIfam" id="NF002677">
    <property type="entry name" value="PRK02406.1"/>
    <property type="match status" value="1"/>
</dbReference>
<keyword evidence="4" id="KW-0238">DNA-binding</keyword>
<dbReference type="EMBL" id="JBHUHZ010000004">
    <property type="protein sequence ID" value="MFD2164378.1"/>
    <property type="molecule type" value="Genomic_DNA"/>
</dbReference>
<dbReference type="Pfam" id="PF11799">
    <property type="entry name" value="IMS_C"/>
    <property type="match status" value="1"/>
</dbReference>
<feature type="binding site" evidence="4">
    <location>
        <position position="11"/>
    </location>
    <ligand>
        <name>Mg(2+)</name>
        <dbReference type="ChEBI" id="CHEBI:18420"/>
    </ligand>
</feature>
<keyword evidence="4" id="KW-0227">DNA damage</keyword>
<dbReference type="Gene3D" id="3.30.70.270">
    <property type="match status" value="1"/>
</dbReference>
<sequence>MDEKRHIVHIDLDSFFVSVERLHDKSLEGKPVLIGGSSQRGVVASCSYEARKYGVHSAMPMKKALQLCPHATVIGGNYSSYSKASAHVTQIIKDSVPLFEKTSIDEFYIDLTGMDKFYGCYQIASELRQAVIKETGLPISFGLSSNKTVSKIATGQAKPSGQLFVEHGMEKQFLAPLSVSKIPMVGEKSCEVLYSIGIHKIGDLQVQDVKNLERHFGKMGLVMWNKANGIDNSPVSPYHERKSISSENTFQKDVLDVAGIEQLMISMLEQLTFKLRNENKVSSCLAVKIRYSDFETATQQISIPPTHSDILIIPELKKLFEKAYQKGRAVRLIGVRLSNLSEGSYQPGLFDNHERNENLYKALDKLNSRFGTKTVSRAATFGISSREFNPFIRD</sequence>
<comment type="subcellular location">
    <subcellularLocation>
        <location evidence="4">Cytoplasm</location>
    </subcellularLocation>
</comment>
<feature type="site" description="Substrate discrimination" evidence="4">
    <location>
        <position position="16"/>
    </location>
</feature>
<accession>A0ABW4ZQH1</accession>
<dbReference type="PANTHER" id="PTHR11076">
    <property type="entry name" value="DNA REPAIR POLYMERASE UMUC / TRANSFERASE FAMILY MEMBER"/>
    <property type="match status" value="1"/>
</dbReference>
<dbReference type="InterPro" id="IPR050116">
    <property type="entry name" value="DNA_polymerase-Y"/>
</dbReference>
<comment type="similarity">
    <text evidence="1 4">Belongs to the DNA polymerase type-Y family.</text>
</comment>
<dbReference type="InterPro" id="IPR043128">
    <property type="entry name" value="Rev_trsase/Diguanyl_cyclase"/>
</dbReference>
<evidence type="ECO:0000256" key="3">
    <source>
        <dbReference type="ARBA" id="ARBA00022932"/>
    </source>
</evidence>
<dbReference type="InterPro" id="IPR017961">
    <property type="entry name" value="DNA_pol_Y-fam_little_finger"/>
</dbReference>
<dbReference type="Gene3D" id="3.40.1170.60">
    <property type="match status" value="1"/>
</dbReference>
<name>A0ABW4ZQH1_9SPHI</name>
<dbReference type="Gene3D" id="1.10.150.20">
    <property type="entry name" value="5' to 3' exonuclease, C-terminal subdomain"/>
    <property type="match status" value="1"/>
</dbReference>
<dbReference type="InterPro" id="IPR043502">
    <property type="entry name" value="DNA/RNA_pol_sf"/>
</dbReference>
<evidence type="ECO:0000256" key="2">
    <source>
        <dbReference type="ARBA" id="ARBA00022457"/>
    </source>
</evidence>
<dbReference type="PROSITE" id="PS50173">
    <property type="entry name" value="UMUC"/>
    <property type="match status" value="1"/>
</dbReference>
<evidence type="ECO:0000259" key="5">
    <source>
        <dbReference type="PROSITE" id="PS50173"/>
    </source>
</evidence>
<comment type="cofactor">
    <cofactor evidence="4">
        <name>Mg(2+)</name>
        <dbReference type="ChEBI" id="CHEBI:18420"/>
    </cofactor>
    <text evidence="4">Binds 2 magnesium ions per subunit.</text>
</comment>
<dbReference type="EC" id="2.7.7.7" evidence="4"/>
<comment type="function">
    <text evidence="4">Poorly processive, error-prone DNA polymerase involved in untargeted mutagenesis. Copies undamaged DNA at stalled replication forks, which arise in vivo from mismatched or misaligned primer ends. These misaligned primers can be extended by PolIV. Exhibits no 3'-5' exonuclease (proofreading) activity. May be involved in translesional synthesis, in conjunction with the beta clamp from PolIII.</text>
</comment>
<comment type="catalytic activity">
    <reaction evidence="4">
        <text>DNA(n) + a 2'-deoxyribonucleoside 5'-triphosphate = DNA(n+1) + diphosphate</text>
        <dbReference type="Rhea" id="RHEA:22508"/>
        <dbReference type="Rhea" id="RHEA-COMP:17339"/>
        <dbReference type="Rhea" id="RHEA-COMP:17340"/>
        <dbReference type="ChEBI" id="CHEBI:33019"/>
        <dbReference type="ChEBI" id="CHEBI:61560"/>
        <dbReference type="ChEBI" id="CHEBI:173112"/>
        <dbReference type="EC" id="2.7.7.7"/>
    </reaction>
</comment>
<dbReference type="CDD" id="cd03586">
    <property type="entry name" value="PolY_Pol_IV_kappa"/>
    <property type="match status" value="1"/>
</dbReference>
<comment type="subunit">
    <text evidence="4">Monomer.</text>
</comment>
<evidence type="ECO:0000256" key="4">
    <source>
        <dbReference type="HAMAP-Rule" id="MF_01113"/>
    </source>
</evidence>
<organism evidence="6 7">
    <name type="scientific">Paradesertivirga mongoliensis</name>
    <dbReference type="NCBI Taxonomy" id="2100740"/>
    <lineage>
        <taxon>Bacteria</taxon>
        <taxon>Pseudomonadati</taxon>
        <taxon>Bacteroidota</taxon>
        <taxon>Sphingobacteriia</taxon>
        <taxon>Sphingobacteriales</taxon>
        <taxon>Sphingobacteriaceae</taxon>
        <taxon>Paradesertivirga</taxon>
    </lineage>
</organism>
<proteinExistence type="inferred from homology"/>
<protein>
    <recommendedName>
        <fullName evidence="4">DNA polymerase IV</fullName>
        <shortName evidence="4">Pol IV</shortName>
        <ecNumber evidence="4">2.7.7.7</ecNumber>
    </recommendedName>
</protein>
<keyword evidence="2 4" id="KW-0515">Mutator protein</keyword>
<gene>
    <name evidence="4 6" type="primary">dinB</name>
    <name evidence="6" type="ORF">ACFSJU_18375</name>
</gene>
<reference evidence="7" key="1">
    <citation type="journal article" date="2019" name="Int. J. Syst. Evol. Microbiol.">
        <title>The Global Catalogue of Microorganisms (GCM) 10K type strain sequencing project: providing services to taxonomists for standard genome sequencing and annotation.</title>
        <authorList>
            <consortium name="The Broad Institute Genomics Platform"/>
            <consortium name="The Broad Institute Genome Sequencing Center for Infectious Disease"/>
            <person name="Wu L."/>
            <person name="Ma J."/>
        </authorList>
    </citation>
    <scope>NUCLEOTIDE SEQUENCE [LARGE SCALE GENOMIC DNA]</scope>
    <source>
        <strain evidence="7">KCTC 42217</strain>
    </source>
</reference>
<dbReference type="RefSeq" id="WP_255901705.1">
    <property type="nucleotide sequence ID" value="NZ_JAFMZO010000002.1"/>
</dbReference>
<comment type="caution">
    <text evidence="6">The sequence shown here is derived from an EMBL/GenBank/DDBJ whole genome shotgun (WGS) entry which is preliminary data.</text>
</comment>